<reference evidence="4 5" key="1">
    <citation type="journal article" date="2016" name="Nat. Commun.">
        <title>Thousands of microbial genomes shed light on interconnected biogeochemical processes in an aquifer system.</title>
        <authorList>
            <person name="Anantharaman K."/>
            <person name="Brown C.T."/>
            <person name="Hug L.A."/>
            <person name="Sharon I."/>
            <person name="Castelle C.J."/>
            <person name="Probst A.J."/>
            <person name="Thomas B.C."/>
            <person name="Singh A."/>
            <person name="Wilkins M.J."/>
            <person name="Karaoz U."/>
            <person name="Brodie E.L."/>
            <person name="Williams K.H."/>
            <person name="Hubbard S.S."/>
            <person name="Banfield J.F."/>
        </authorList>
    </citation>
    <scope>NUCLEOTIDE SEQUENCE [LARGE SCALE GENOMIC DNA]</scope>
</reference>
<name>A0A1F8H990_9BACT</name>
<dbReference type="Gene3D" id="3.90.79.10">
    <property type="entry name" value="Nucleoside Triphosphate Pyrophosphohydrolase"/>
    <property type="match status" value="1"/>
</dbReference>
<evidence type="ECO:0000256" key="1">
    <source>
        <dbReference type="ARBA" id="ARBA00022801"/>
    </source>
</evidence>
<comment type="caution">
    <text evidence="4">The sequence shown here is derived from an EMBL/GenBank/DDBJ whole genome shotgun (WGS) entry which is preliminary data.</text>
</comment>
<dbReference type="GO" id="GO:0016787">
    <property type="term" value="F:hydrolase activity"/>
    <property type="evidence" value="ECO:0007669"/>
    <property type="project" value="UniProtKB-KW"/>
</dbReference>
<evidence type="ECO:0000259" key="3">
    <source>
        <dbReference type="PROSITE" id="PS51462"/>
    </source>
</evidence>
<evidence type="ECO:0000313" key="5">
    <source>
        <dbReference type="Proteomes" id="UP000177745"/>
    </source>
</evidence>
<organism evidence="4 5">
    <name type="scientific">Candidatus Yanofskybacteria bacterium RIFCSPLOWO2_12_FULL_43_11b</name>
    <dbReference type="NCBI Taxonomy" id="1802710"/>
    <lineage>
        <taxon>Bacteria</taxon>
        <taxon>Candidatus Yanofskyibacteriota</taxon>
    </lineage>
</organism>
<dbReference type="InterPro" id="IPR015797">
    <property type="entry name" value="NUDIX_hydrolase-like_dom_sf"/>
</dbReference>
<dbReference type="PROSITE" id="PS51462">
    <property type="entry name" value="NUDIX"/>
    <property type="match status" value="1"/>
</dbReference>
<dbReference type="PROSITE" id="PS00893">
    <property type="entry name" value="NUDIX_BOX"/>
    <property type="match status" value="1"/>
</dbReference>
<dbReference type="AlphaFoldDB" id="A0A1F8H990"/>
<gene>
    <name evidence="4" type="ORF">A3G51_00715</name>
</gene>
<accession>A0A1F8H990</accession>
<dbReference type="InterPro" id="IPR020476">
    <property type="entry name" value="Nudix_hydrolase"/>
</dbReference>
<dbReference type="PRINTS" id="PR00502">
    <property type="entry name" value="NUDIXFAMILY"/>
</dbReference>
<dbReference type="EMBL" id="MGKY01000006">
    <property type="protein sequence ID" value="OGN34094.1"/>
    <property type="molecule type" value="Genomic_DNA"/>
</dbReference>
<evidence type="ECO:0000313" key="4">
    <source>
        <dbReference type="EMBL" id="OGN34094.1"/>
    </source>
</evidence>
<feature type="domain" description="Nudix hydrolase" evidence="3">
    <location>
        <begin position="1"/>
        <end position="133"/>
    </location>
</feature>
<keyword evidence="1 2" id="KW-0378">Hydrolase</keyword>
<dbReference type="SUPFAM" id="SSF55811">
    <property type="entry name" value="Nudix"/>
    <property type="match status" value="1"/>
</dbReference>
<sequence>MKDSTFIKIYCVIKSRDKIAMTQDEEGQPGWKFPGGHVEEKELILAAASREVKEEIGLEINPTNILLIEDFFNQKRPDEHNMRFFITAELTGGKEELRKGEVKQLQWFSHSELENLKEQDVYPPHWTALQKYLSGTQYPLSILSEVKA</sequence>
<comment type="similarity">
    <text evidence="2">Belongs to the Nudix hydrolase family.</text>
</comment>
<dbReference type="PANTHER" id="PTHR43736">
    <property type="entry name" value="ADP-RIBOSE PYROPHOSPHATASE"/>
    <property type="match status" value="1"/>
</dbReference>
<proteinExistence type="inferred from homology"/>
<dbReference type="InterPro" id="IPR000086">
    <property type="entry name" value="NUDIX_hydrolase_dom"/>
</dbReference>
<protein>
    <recommendedName>
        <fullName evidence="3">Nudix hydrolase domain-containing protein</fullName>
    </recommendedName>
</protein>
<dbReference type="Pfam" id="PF00293">
    <property type="entry name" value="NUDIX"/>
    <property type="match status" value="1"/>
</dbReference>
<dbReference type="PANTHER" id="PTHR43736:SF1">
    <property type="entry name" value="DIHYDRONEOPTERIN TRIPHOSPHATE DIPHOSPHATASE"/>
    <property type="match status" value="1"/>
</dbReference>
<dbReference type="CDD" id="cd02883">
    <property type="entry name" value="NUDIX_Hydrolase"/>
    <property type="match status" value="1"/>
</dbReference>
<evidence type="ECO:0000256" key="2">
    <source>
        <dbReference type="RuleBase" id="RU003476"/>
    </source>
</evidence>
<dbReference type="InterPro" id="IPR020084">
    <property type="entry name" value="NUDIX_hydrolase_CS"/>
</dbReference>
<dbReference type="Proteomes" id="UP000177745">
    <property type="component" value="Unassembled WGS sequence"/>
</dbReference>